<dbReference type="RefSeq" id="XP_042915169.1">
    <property type="nucleotide sequence ID" value="XM_043072710.1"/>
</dbReference>
<dbReference type="GO" id="GO:0004519">
    <property type="term" value="F:endonuclease activity"/>
    <property type="evidence" value="ECO:0007669"/>
    <property type="project" value="UniProtKB-KW"/>
</dbReference>
<dbReference type="GO" id="GO:0015074">
    <property type="term" value="P:DNA integration"/>
    <property type="evidence" value="ECO:0007669"/>
    <property type="project" value="InterPro"/>
</dbReference>
<organism evidence="11 12">
    <name type="scientific">Chlamydomonas reinhardtii</name>
    <name type="common">Chlamydomonas smithii</name>
    <dbReference type="NCBI Taxonomy" id="3055"/>
    <lineage>
        <taxon>Eukaryota</taxon>
        <taxon>Viridiplantae</taxon>
        <taxon>Chlorophyta</taxon>
        <taxon>core chlorophytes</taxon>
        <taxon>Chlorophyceae</taxon>
        <taxon>CS clade</taxon>
        <taxon>Chlamydomonadales</taxon>
        <taxon>Chlamydomonadaceae</taxon>
        <taxon>Chlamydomonas</taxon>
    </lineage>
</organism>
<dbReference type="InterPro" id="IPR041373">
    <property type="entry name" value="RT_RNaseH"/>
</dbReference>
<dbReference type="InterPro" id="IPR002104">
    <property type="entry name" value="Integrase_catalytic"/>
</dbReference>
<evidence type="ECO:0000256" key="2">
    <source>
        <dbReference type="ARBA" id="ARBA00022695"/>
    </source>
</evidence>
<evidence type="ECO:0008006" key="13">
    <source>
        <dbReference type="Google" id="ProtNLM"/>
    </source>
</evidence>
<evidence type="ECO:0000313" key="12">
    <source>
        <dbReference type="Proteomes" id="UP000006906"/>
    </source>
</evidence>
<dbReference type="GO" id="GO:0016787">
    <property type="term" value="F:hydrolase activity"/>
    <property type="evidence" value="ECO:0007669"/>
    <property type="project" value="UniProtKB-KW"/>
</dbReference>
<gene>
    <name evidence="11" type="ORF">CHLRE_17g744197v5</name>
</gene>
<keyword evidence="2" id="KW-0548">Nucleotidyltransferase</keyword>
<keyword evidence="1" id="KW-0808">Transferase</keyword>
<keyword evidence="6" id="KW-0695">RNA-directed DNA polymerase</keyword>
<dbReference type="GO" id="GO:0003964">
    <property type="term" value="F:RNA-directed DNA polymerase activity"/>
    <property type="evidence" value="ECO:0007669"/>
    <property type="project" value="UniProtKB-KW"/>
</dbReference>
<keyword evidence="5" id="KW-0378">Hydrolase</keyword>
<dbReference type="Gene3D" id="1.10.443.10">
    <property type="entry name" value="Intergrase catalytic core"/>
    <property type="match status" value="1"/>
</dbReference>
<evidence type="ECO:0000259" key="9">
    <source>
        <dbReference type="PROSITE" id="PS50878"/>
    </source>
</evidence>
<dbReference type="InParanoid" id="A0A2K3CRX9"/>
<dbReference type="GeneID" id="66057198"/>
<dbReference type="SUPFAM" id="SSF56349">
    <property type="entry name" value="DNA breaking-rejoining enzymes"/>
    <property type="match status" value="1"/>
</dbReference>
<dbReference type="Gene3D" id="3.30.420.10">
    <property type="entry name" value="Ribonuclease H-like superfamily/Ribonuclease H"/>
    <property type="match status" value="1"/>
</dbReference>
<dbReference type="GO" id="GO:0003677">
    <property type="term" value="F:DNA binding"/>
    <property type="evidence" value="ECO:0007669"/>
    <property type="project" value="UniProtKB-KW"/>
</dbReference>
<dbReference type="Gene3D" id="3.10.10.10">
    <property type="entry name" value="HIV Type 1 Reverse Transcriptase, subunit A, domain 1"/>
    <property type="match status" value="1"/>
</dbReference>
<dbReference type="Gramene" id="PNW71046">
    <property type="protein sequence ID" value="PNW71046"/>
    <property type="gene ID" value="CHLRE_17g744197v5"/>
</dbReference>
<dbReference type="Proteomes" id="UP000006906">
    <property type="component" value="Chromosome 17"/>
</dbReference>
<dbReference type="PROSITE" id="PS51898">
    <property type="entry name" value="TYR_RECOMBINASE"/>
    <property type="match status" value="1"/>
</dbReference>
<evidence type="ECO:0000256" key="7">
    <source>
        <dbReference type="ARBA" id="ARBA00023125"/>
    </source>
</evidence>
<dbReference type="InterPro" id="IPR043128">
    <property type="entry name" value="Rev_trsase/Diguanyl_cyclase"/>
</dbReference>
<dbReference type="AlphaFoldDB" id="A0A2K3CRX9"/>
<dbReference type="Gene3D" id="3.30.70.270">
    <property type="match status" value="1"/>
</dbReference>
<reference evidence="11 12" key="1">
    <citation type="journal article" date="2007" name="Science">
        <title>The Chlamydomonas genome reveals the evolution of key animal and plant functions.</title>
        <authorList>
            <person name="Merchant S.S."/>
            <person name="Prochnik S.E."/>
            <person name="Vallon O."/>
            <person name="Harris E.H."/>
            <person name="Karpowicz S.J."/>
            <person name="Witman G.B."/>
            <person name="Terry A."/>
            <person name="Salamov A."/>
            <person name="Fritz-Laylin L.K."/>
            <person name="Marechal-Drouard L."/>
            <person name="Marshall W.F."/>
            <person name="Qu L.H."/>
            <person name="Nelson D.R."/>
            <person name="Sanderfoot A.A."/>
            <person name="Spalding M.H."/>
            <person name="Kapitonov V.V."/>
            <person name="Ren Q."/>
            <person name="Ferris P."/>
            <person name="Lindquist E."/>
            <person name="Shapiro H."/>
            <person name="Lucas S.M."/>
            <person name="Grimwood J."/>
            <person name="Schmutz J."/>
            <person name="Cardol P."/>
            <person name="Cerutti H."/>
            <person name="Chanfreau G."/>
            <person name="Chen C.L."/>
            <person name="Cognat V."/>
            <person name="Croft M.T."/>
            <person name="Dent R."/>
            <person name="Dutcher S."/>
            <person name="Fernandez E."/>
            <person name="Fukuzawa H."/>
            <person name="Gonzalez-Ballester D."/>
            <person name="Gonzalez-Halphen D."/>
            <person name="Hallmann A."/>
            <person name="Hanikenne M."/>
            <person name="Hippler M."/>
            <person name="Inwood W."/>
            <person name="Jabbari K."/>
            <person name="Kalanon M."/>
            <person name="Kuras R."/>
            <person name="Lefebvre P.A."/>
            <person name="Lemaire S.D."/>
            <person name="Lobanov A.V."/>
            <person name="Lohr M."/>
            <person name="Manuell A."/>
            <person name="Meier I."/>
            <person name="Mets L."/>
            <person name="Mittag M."/>
            <person name="Mittelmeier T."/>
            <person name="Moroney J.V."/>
            <person name="Moseley J."/>
            <person name="Napoli C."/>
            <person name="Nedelcu A.M."/>
            <person name="Niyogi K."/>
            <person name="Novoselov S.V."/>
            <person name="Paulsen I.T."/>
            <person name="Pazour G."/>
            <person name="Purton S."/>
            <person name="Ral J.P."/>
            <person name="Riano-Pachon D.M."/>
            <person name="Riekhof W."/>
            <person name="Rymarquis L."/>
            <person name="Schroda M."/>
            <person name="Stern D."/>
            <person name="Umen J."/>
            <person name="Willows R."/>
            <person name="Wilson N."/>
            <person name="Zimmer S.L."/>
            <person name="Allmer J."/>
            <person name="Balk J."/>
            <person name="Bisova K."/>
            <person name="Chen C.J."/>
            <person name="Elias M."/>
            <person name="Gendler K."/>
            <person name="Hauser C."/>
            <person name="Lamb M.R."/>
            <person name="Ledford H."/>
            <person name="Long J.C."/>
            <person name="Minagawa J."/>
            <person name="Page M.D."/>
            <person name="Pan J."/>
            <person name="Pootakham W."/>
            <person name="Roje S."/>
            <person name="Rose A."/>
            <person name="Stahlberg E."/>
            <person name="Terauchi A.M."/>
            <person name="Yang P."/>
            <person name="Ball S."/>
            <person name="Bowler C."/>
            <person name="Dieckmann C.L."/>
            <person name="Gladyshev V.N."/>
            <person name="Green P."/>
            <person name="Jorgensen R."/>
            <person name="Mayfield S."/>
            <person name="Mueller-Roeber B."/>
            <person name="Rajamani S."/>
            <person name="Sayre R.T."/>
            <person name="Brokstein P."/>
            <person name="Dubchak I."/>
            <person name="Goodstein D."/>
            <person name="Hornick L."/>
            <person name="Huang Y.W."/>
            <person name="Jhaveri J."/>
            <person name="Luo Y."/>
            <person name="Martinez D."/>
            <person name="Ngau W.C."/>
            <person name="Otillar B."/>
            <person name="Poliakov A."/>
            <person name="Porter A."/>
            <person name="Szajkowski L."/>
            <person name="Werner G."/>
            <person name="Zhou K."/>
            <person name="Grigoriev I.V."/>
            <person name="Rokhsar D.S."/>
            <person name="Grossman A.R."/>
        </authorList>
    </citation>
    <scope>NUCLEOTIDE SEQUENCE [LARGE SCALE GENOMIC DNA]</scope>
    <source>
        <strain evidence="12">CC-503</strain>
    </source>
</reference>
<dbReference type="PANTHER" id="PTHR33050">
    <property type="entry name" value="REVERSE TRANSCRIPTASE DOMAIN-CONTAINING PROTEIN"/>
    <property type="match status" value="1"/>
</dbReference>
<dbReference type="InterPro" id="IPR010998">
    <property type="entry name" value="Integrase_recombinase_N"/>
</dbReference>
<dbReference type="Gene3D" id="1.10.150.130">
    <property type="match status" value="1"/>
</dbReference>
<keyword evidence="7" id="KW-0238">DNA-binding</keyword>
<evidence type="ECO:0000256" key="6">
    <source>
        <dbReference type="ARBA" id="ARBA00022918"/>
    </source>
</evidence>
<dbReference type="InterPro" id="IPR000477">
    <property type="entry name" value="RT_dom"/>
</dbReference>
<evidence type="ECO:0000313" key="11">
    <source>
        <dbReference type="EMBL" id="PNW71046.1"/>
    </source>
</evidence>
<dbReference type="InterPro" id="IPR036397">
    <property type="entry name" value="RNaseH_sf"/>
</dbReference>
<dbReference type="OrthoDB" id="6771932at2759"/>
<dbReference type="GO" id="GO:0006310">
    <property type="term" value="P:DNA recombination"/>
    <property type="evidence" value="ECO:0007669"/>
    <property type="project" value="UniProtKB-KW"/>
</dbReference>
<dbReference type="InterPro" id="IPR043502">
    <property type="entry name" value="DNA/RNA_pol_sf"/>
</dbReference>
<dbReference type="InterPro" id="IPR011010">
    <property type="entry name" value="DNA_brk_join_enz"/>
</dbReference>
<keyword evidence="8" id="KW-0233">DNA recombination</keyword>
<sequence length="1200" mass="129683">MTAPTSNPMQFNLAAEAEVSRLLAEAAEYQALAETVTDPEMRAVCDKHQLRCLRSATASQATHLRVQKISRTMSHKDAISIVRFGDEKTVSVVEGLANLTDTQRTSLLKGVGASASAASGSNNGGAAAAAAAAPALPPPPPARAAAAAAGQGNGCYVCDGNHNHGNCPTLNALRQLQPAVHNRIVELLRARQQQPPAPARVLPRADVADIPQDQHWFRNNGVKINTAAWLSYGVDTPAVRNAAVWQFTSDPPPSHHLSNYPTVLEHRDAIGQQFDDLLSKGMTEAYNPDLHGTLDEFAAVISPLHVVFKADGDLRPIIDPTKSGVNACMAPLPCPLPTLSTILQDLPKGGALGKRDVASAFHHIILDPSARRYMAFRHPVTNAIQRWVVLPFGASQSPAIWVELATAACAIFQAECDRRGLNIKIHVYADDFMLLGATHADITAAFEVMDTLGAELGLEWKASKDVGRDQHLQQLDFLGMCFDTVRMEMRISPEKRARYASAAQDLLAAARVGPVSTTDLLSVTGKLAFIAQACRWGPSFLQGLYDSVPPPSPRPSRHTTITTEGIDDLRFWCDLLDSSTSPWDGVRRCVVADLDVVLGEYQGPGGAVVYTDASAAGFGAVWEQAELQGGWQPDERGVHIAWLELKAIVRALQSWAPRLAGRRVLVRCDNTQAVAALNRGSTRVRDGRGLMRQVAALALQHDFQLRALHIAGVDNGRADRLSRQLAAAEEQNLSLVHSVYRQACRRARLEPEVDCCCDVLGLNRQPGCHTFFSPAASVLDHAEQLAGRAVWAFPPHSIAGEVLGLLAGLRDTGTRALVLVPDWRDRGWYREWLAAAAYPGGVFVCRRCLLAEAQLGGIPDAALEELAAKAVAAAGNAVADSSAETYLSHRRRLTQFAEQVLRLPAQQVFPRGPGADINRAHVCLFLAWAVRRYAISTINGTLSAVADWQRACGVPATATIRRDPMVRRLWAQLQREAADSTAAAAATLKSPFPIGLLLWLVAWLGTPLAPGSTAERAQDSCWLVLGFFGMLRRSELAGLQLRDVREVPGGGVELFIRRSKTDQRGEGASVVLTAESGSGIRIQALVAWHLRTARREGGLGEQPLFTRRAEWGLAPVGMGKAAFNSRLRSLLAEAMRQLGPRAPDLSMYTAHSLRRGGATAAANGGASLEEIKAHGRWKSDAVRRYVQPMAAVRMRIVGRM</sequence>
<keyword evidence="3" id="KW-0540">Nuclease</keyword>
<feature type="domain" description="Tyr recombinase" evidence="10">
    <location>
        <begin position="989"/>
        <end position="1199"/>
    </location>
</feature>
<evidence type="ECO:0000256" key="3">
    <source>
        <dbReference type="ARBA" id="ARBA00022722"/>
    </source>
</evidence>
<protein>
    <recommendedName>
        <fullName evidence="13">Reverse transcriptase domain-containing protein</fullName>
    </recommendedName>
</protein>
<keyword evidence="12" id="KW-1185">Reference proteome</keyword>
<dbReference type="PROSITE" id="PS50878">
    <property type="entry name" value="RT_POL"/>
    <property type="match status" value="1"/>
</dbReference>
<keyword evidence="4" id="KW-0255">Endonuclease</keyword>
<dbReference type="SUPFAM" id="SSF56672">
    <property type="entry name" value="DNA/RNA polymerases"/>
    <property type="match status" value="1"/>
</dbReference>
<accession>A0A2K3CRX9</accession>
<evidence type="ECO:0000256" key="5">
    <source>
        <dbReference type="ARBA" id="ARBA00022801"/>
    </source>
</evidence>
<dbReference type="InterPro" id="IPR013762">
    <property type="entry name" value="Integrase-like_cat_sf"/>
</dbReference>
<dbReference type="Pfam" id="PF17917">
    <property type="entry name" value="RT_RNaseH"/>
    <property type="match status" value="1"/>
</dbReference>
<dbReference type="EMBL" id="CM008978">
    <property type="protein sequence ID" value="PNW71046.1"/>
    <property type="molecule type" value="Genomic_DNA"/>
</dbReference>
<evidence type="ECO:0000256" key="1">
    <source>
        <dbReference type="ARBA" id="ARBA00022679"/>
    </source>
</evidence>
<dbReference type="CDD" id="cd09275">
    <property type="entry name" value="RNase_HI_RT_DIRS1"/>
    <property type="match status" value="1"/>
</dbReference>
<name>A0A2K3CRX9_CHLRE</name>
<dbReference type="Pfam" id="PF00078">
    <property type="entry name" value="RVT_1"/>
    <property type="match status" value="1"/>
</dbReference>
<dbReference type="InterPro" id="IPR052055">
    <property type="entry name" value="Hepadnavirus_pol/RT"/>
</dbReference>
<dbReference type="KEGG" id="cre:CHLRE_17g744197v5"/>
<proteinExistence type="predicted"/>
<evidence type="ECO:0000259" key="10">
    <source>
        <dbReference type="PROSITE" id="PS51898"/>
    </source>
</evidence>
<evidence type="ECO:0000256" key="8">
    <source>
        <dbReference type="ARBA" id="ARBA00023172"/>
    </source>
</evidence>
<evidence type="ECO:0000256" key="4">
    <source>
        <dbReference type="ARBA" id="ARBA00022759"/>
    </source>
</evidence>
<feature type="domain" description="Reverse transcriptase" evidence="9">
    <location>
        <begin position="288"/>
        <end position="482"/>
    </location>
</feature>
<dbReference type="PANTHER" id="PTHR33050:SF7">
    <property type="entry name" value="RIBONUCLEASE H"/>
    <property type="match status" value="1"/>
</dbReference>